<dbReference type="Proteomes" id="UP001501787">
    <property type="component" value="Unassembled WGS sequence"/>
</dbReference>
<feature type="transmembrane region" description="Helical" evidence="1">
    <location>
        <begin position="325"/>
        <end position="342"/>
    </location>
</feature>
<sequence length="380" mass="43242">MLSIGLDFYQGMLAFIYLFVSYTLVYAVGCQKKHDVAKVTALFVWHTLFSVVYCYYTFTGGGDAVQYYLHSLASHKIELYPGSPFVKAFTTISSKGLDANYLNATLQYNAVGTMGLVLLYLSIKKYLIELPNYWLFILFIPSMSFWSSGLGKDAISFFAVCLFLYALVASKRAVILLPLSFFLVFMVRPHIAAMMLISYVIYFIIQARVHVTFKLIILPVIAVALFFSINFVQSYVGIEDASIDSVSSYIDRRQGLNQGGGSSLDIASMSYPMQMFTYVFRPLPFDVHNIVSLVTSLENTVLLFLFVYILLKIKFKLKTLLQGKHLWLFTYAFLTCTILALTTPNLGIATRQKWMFMPILIYLLIFAFYQNKMNNRARAV</sequence>
<dbReference type="RefSeq" id="WP_201505121.1">
    <property type="nucleotide sequence ID" value="NZ_BAAAFR010000005.1"/>
</dbReference>
<evidence type="ECO:0008006" key="4">
    <source>
        <dbReference type="Google" id="ProtNLM"/>
    </source>
</evidence>
<feature type="transmembrane region" description="Helical" evidence="1">
    <location>
        <begin position="106"/>
        <end position="123"/>
    </location>
</feature>
<keyword evidence="1" id="KW-0472">Membrane</keyword>
<comment type="caution">
    <text evidence="2">The sequence shown here is derived from an EMBL/GenBank/DDBJ whole genome shotgun (WGS) entry which is preliminary data.</text>
</comment>
<keyword evidence="3" id="KW-1185">Reference proteome</keyword>
<keyword evidence="1" id="KW-1133">Transmembrane helix</keyword>
<feature type="transmembrane region" description="Helical" evidence="1">
    <location>
        <begin position="174"/>
        <end position="204"/>
    </location>
</feature>
<feature type="transmembrane region" description="Helical" evidence="1">
    <location>
        <begin position="354"/>
        <end position="371"/>
    </location>
</feature>
<evidence type="ECO:0000256" key="1">
    <source>
        <dbReference type="SAM" id="Phobius"/>
    </source>
</evidence>
<protein>
    <recommendedName>
        <fullName evidence="4">EpsG family protein</fullName>
    </recommendedName>
</protein>
<feature type="transmembrane region" description="Helical" evidence="1">
    <location>
        <begin position="135"/>
        <end position="168"/>
    </location>
</feature>
<feature type="transmembrane region" description="Helical" evidence="1">
    <location>
        <begin position="36"/>
        <end position="58"/>
    </location>
</feature>
<feature type="transmembrane region" description="Helical" evidence="1">
    <location>
        <begin position="216"/>
        <end position="238"/>
    </location>
</feature>
<feature type="transmembrane region" description="Helical" evidence="1">
    <location>
        <begin position="12"/>
        <end position="29"/>
    </location>
</feature>
<name>A0ABN0VZY9_9GAMM</name>
<accession>A0ABN0VZY9</accession>
<organism evidence="2 3">
    <name type="scientific">Psychrobacter aestuarii</name>
    <dbReference type="NCBI Taxonomy" id="556327"/>
    <lineage>
        <taxon>Bacteria</taxon>
        <taxon>Pseudomonadati</taxon>
        <taxon>Pseudomonadota</taxon>
        <taxon>Gammaproteobacteria</taxon>
        <taxon>Moraxellales</taxon>
        <taxon>Moraxellaceae</taxon>
        <taxon>Psychrobacter</taxon>
    </lineage>
</organism>
<keyword evidence="1" id="KW-0812">Transmembrane</keyword>
<proteinExistence type="predicted"/>
<evidence type="ECO:0000313" key="2">
    <source>
        <dbReference type="EMBL" id="GAA0321532.1"/>
    </source>
</evidence>
<gene>
    <name evidence="2" type="ORF">GCM10009129_19190</name>
</gene>
<reference evidence="2 3" key="1">
    <citation type="journal article" date="2019" name="Int. J. Syst. Evol. Microbiol.">
        <title>The Global Catalogue of Microorganisms (GCM) 10K type strain sequencing project: providing services to taxonomists for standard genome sequencing and annotation.</title>
        <authorList>
            <consortium name="The Broad Institute Genomics Platform"/>
            <consortium name="The Broad Institute Genome Sequencing Center for Infectious Disease"/>
            <person name="Wu L."/>
            <person name="Ma J."/>
        </authorList>
    </citation>
    <scope>NUCLEOTIDE SEQUENCE [LARGE SCALE GENOMIC DNA]</scope>
    <source>
        <strain evidence="2 3">JCM 16343</strain>
    </source>
</reference>
<evidence type="ECO:0000313" key="3">
    <source>
        <dbReference type="Proteomes" id="UP001501787"/>
    </source>
</evidence>
<feature type="transmembrane region" description="Helical" evidence="1">
    <location>
        <begin position="290"/>
        <end position="313"/>
    </location>
</feature>
<dbReference type="EMBL" id="BAAAFR010000005">
    <property type="protein sequence ID" value="GAA0321532.1"/>
    <property type="molecule type" value="Genomic_DNA"/>
</dbReference>